<keyword evidence="2" id="KW-0472">Membrane</keyword>
<feature type="region of interest" description="Disordered" evidence="1">
    <location>
        <begin position="408"/>
        <end position="455"/>
    </location>
</feature>
<feature type="transmembrane region" description="Helical" evidence="2">
    <location>
        <begin position="15"/>
        <end position="38"/>
    </location>
</feature>
<evidence type="ECO:0000313" key="3">
    <source>
        <dbReference type="EMBL" id="KAK3056061.1"/>
    </source>
</evidence>
<keyword evidence="4" id="KW-1185">Reference proteome</keyword>
<feature type="transmembrane region" description="Helical" evidence="2">
    <location>
        <begin position="129"/>
        <end position="153"/>
    </location>
</feature>
<keyword evidence="2" id="KW-1133">Transmembrane helix</keyword>
<feature type="compositionally biased region" description="Polar residues" evidence="1">
    <location>
        <begin position="246"/>
        <end position="257"/>
    </location>
</feature>
<dbReference type="EMBL" id="JAWDJX010000007">
    <property type="protein sequence ID" value="KAK3056061.1"/>
    <property type="molecule type" value="Genomic_DNA"/>
</dbReference>
<accession>A0AAJ0GEN3</accession>
<feature type="transmembrane region" description="Helical" evidence="2">
    <location>
        <begin position="50"/>
        <end position="73"/>
    </location>
</feature>
<name>A0AAJ0GEN3_9PEZI</name>
<reference evidence="3" key="1">
    <citation type="submission" date="2023-04" db="EMBL/GenBank/DDBJ databases">
        <title>Black Yeasts Isolated from many extreme environments.</title>
        <authorList>
            <person name="Coleine C."/>
            <person name="Stajich J.E."/>
            <person name="Selbmann L."/>
        </authorList>
    </citation>
    <scope>NUCLEOTIDE SEQUENCE</scope>
    <source>
        <strain evidence="3">CCFEE 5312</strain>
    </source>
</reference>
<evidence type="ECO:0000313" key="4">
    <source>
        <dbReference type="Proteomes" id="UP001271007"/>
    </source>
</evidence>
<protein>
    <submittedName>
        <fullName evidence="3">Uncharacterized protein</fullName>
    </submittedName>
</protein>
<dbReference type="AlphaFoldDB" id="A0AAJ0GEN3"/>
<keyword evidence="2" id="KW-0812">Transmembrane</keyword>
<feature type="compositionally biased region" description="Polar residues" evidence="1">
    <location>
        <begin position="418"/>
        <end position="435"/>
    </location>
</feature>
<feature type="compositionally biased region" description="Polar residues" evidence="1">
    <location>
        <begin position="331"/>
        <end position="350"/>
    </location>
</feature>
<organism evidence="3 4">
    <name type="scientific">Extremus antarcticus</name>
    <dbReference type="NCBI Taxonomy" id="702011"/>
    <lineage>
        <taxon>Eukaryota</taxon>
        <taxon>Fungi</taxon>
        <taxon>Dikarya</taxon>
        <taxon>Ascomycota</taxon>
        <taxon>Pezizomycotina</taxon>
        <taxon>Dothideomycetes</taxon>
        <taxon>Dothideomycetidae</taxon>
        <taxon>Mycosphaerellales</taxon>
        <taxon>Extremaceae</taxon>
        <taxon>Extremus</taxon>
    </lineage>
</organism>
<sequence>MALSIRNKIGSRSNAVWVACCLAGTSQIALVALLIGIITKDSLLHDSLVGLAWAASIVHVVTLIVLPAAAFVFSLRRTTGLIQTIFGALSILLAVLGAILSIYVFAQVWSSLAQHKNEKGVDLKTVRDLTQAGFAVWSIAVVAQATLYALLFWPANDHKDSETSTEEGTARSSPVRSLKRSLSVQMAALSPPSTPRFIRTTEPELPAFSIPRSNSATSLRQSMDRVVRPMTSKTKLLLQKAQDSYSLNSTRKTSLETIGQEDDFGDWDTTSPDDVVPFPEELYVRPTARTRLETIPGSRPASPANPLDGPFQDSVTEDDRRAATPSRHVLASQTSDDNSLRLSTQSSRSDSIADDQKNIHPLFRSESPAPAPAIRSTNTNVYGHPQGGKFVAAEDDFEILGLPRTLHSSHSHCAESASPLSPASRQNSFRQQSPTEAYGLARPSPAFAMGTEPKG</sequence>
<feature type="transmembrane region" description="Helical" evidence="2">
    <location>
        <begin position="85"/>
        <end position="109"/>
    </location>
</feature>
<comment type="caution">
    <text evidence="3">The sequence shown here is derived from an EMBL/GenBank/DDBJ whole genome shotgun (WGS) entry which is preliminary data.</text>
</comment>
<evidence type="ECO:0000256" key="1">
    <source>
        <dbReference type="SAM" id="MobiDB-lite"/>
    </source>
</evidence>
<dbReference type="Proteomes" id="UP001271007">
    <property type="component" value="Unassembled WGS sequence"/>
</dbReference>
<gene>
    <name evidence="3" type="ORF">LTR09_003297</name>
</gene>
<evidence type="ECO:0000256" key="2">
    <source>
        <dbReference type="SAM" id="Phobius"/>
    </source>
</evidence>
<proteinExistence type="predicted"/>
<feature type="region of interest" description="Disordered" evidence="1">
    <location>
        <begin position="246"/>
        <end position="381"/>
    </location>
</feature>